<sequence>MAKRGKMAGKAKSKGKKAGPSSSDRVIKTRSMDALIGIQDLEIAEEVEKVDAMEQCQEAMEQYSDIAPSPASEIHLDFSDWLSGANRAAQDVSLGKNPSPPILRSNIARNLESCFEKTELKTAESQSRDADAGARRDTKPSIVCYVIGANPPINILDGFVRKIWKDAVVKVGLLAKGIFIIRFQNLEMRDRILEQGYVFFDRKPMVMKPWNSVDDFTKEEVTSVPTWIQLQGLDIKYWGESSLFKIVGQLGDPLQVDQITKNRDRLQYPRILIQVSLSQEFPKVISFIDEHNHEIELEVKYEWIPLVCYNCSGIGHDTQSCRKKESKEEQVKQHNGNFFVTFIYGFNDEQKREELWGDLERLAAGIHEPWIILGDFNEIMFANERIGRKAQNNPSPRLRDCMEACDMSDLKYSGSFFTWNNKQKPEDRIFSKIDRAMVNSRWSCAMPDSEAVFLPELSFDHSPILVSIIGDVNGTKMFKVVSKLKRLKLTLKKINQEGFSEIQKADLMAKNELIAAQDALTKNPLSLQLMEAEQEANRRYNETHKAYSMFLSQKAKINWASFGDENSAFFHASLKSRRMQNKIFSIEDEQGTWFDSPDGVQHAFLSYYEKLLGTSMQNRRSVLQTVVNLGPKITNVHESILLADYTSQEVKDALFSIPGIKAPGPDGFGSAFYQDNWDTVGTEFTEAILSFLNTGKILKEINHTTITLIPKIACPKNVADFRPISCCNVLYKTATKVLCNRLTRVLPDLIAENQGGFVHGRYISHNVLVCQDMGRLYGRKNCTGGIMKPHHCIGSEKLVGVKNQVKAKVDRQTFSMQKFSISNTYHLLFIRPEKKDWCKHVWDRLVIPKHKFILWLVLLDRLKTKDRIWGARNDVLWNQKQWQTRIIVDRVQQESKRRIVGVWPSKTKEKDKNWVLNL</sequence>
<dbReference type="InterPro" id="IPR036691">
    <property type="entry name" value="Endo/exonu/phosph_ase_sf"/>
</dbReference>
<evidence type="ECO:0008006" key="6">
    <source>
        <dbReference type="Google" id="ProtNLM"/>
    </source>
</evidence>
<evidence type="ECO:0000259" key="3">
    <source>
        <dbReference type="Pfam" id="PF14111"/>
    </source>
</evidence>
<accession>A0A803QP78</accession>
<dbReference type="EnsemblPlants" id="evm.model.10.531">
    <property type="protein sequence ID" value="cds.evm.model.10.531"/>
    <property type="gene ID" value="evm.TU.10.531"/>
</dbReference>
<name>A0A803QP78_CANSA</name>
<evidence type="ECO:0000256" key="1">
    <source>
        <dbReference type="SAM" id="MobiDB-lite"/>
    </source>
</evidence>
<keyword evidence="5" id="KW-1185">Reference proteome</keyword>
<dbReference type="InterPro" id="IPR040256">
    <property type="entry name" value="At4g02000-like"/>
</dbReference>
<feature type="domain" description="DUF4283" evidence="3">
    <location>
        <begin position="138"/>
        <end position="213"/>
    </location>
</feature>
<evidence type="ECO:0000313" key="5">
    <source>
        <dbReference type="Proteomes" id="UP000596661"/>
    </source>
</evidence>
<reference evidence="4" key="1">
    <citation type="submission" date="2021-03" db="UniProtKB">
        <authorList>
            <consortium name="EnsemblPlants"/>
        </authorList>
    </citation>
    <scope>IDENTIFICATION</scope>
</reference>
<dbReference type="InterPro" id="IPR026960">
    <property type="entry name" value="RVT-Znf"/>
</dbReference>
<dbReference type="Pfam" id="PF14111">
    <property type="entry name" value="DUF4283"/>
    <property type="match status" value="1"/>
</dbReference>
<dbReference type="PANTHER" id="PTHR31286:SF165">
    <property type="entry name" value="DUF4283 DOMAIN-CONTAINING PROTEIN"/>
    <property type="match status" value="1"/>
</dbReference>
<feature type="domain" description="Reverse transcriptase zinc-binding" evidence="2">
    <location>
        <begin position="819"/>
        <end position="869"/>
    </location>
</feature>
<protein>
    <recommendedName>
        <fullName evidence="6">CCHC-type domain-containing protein</fullName>
    </recommendedName>
</protein>
<organism evidence="4 5">
    <name type="scientific">Cannabis sativa</name>
    <name type="common">Hemp</name>
    <name type="synonym">Marijuana</name>
    <dbReference type="NCBI Taxonomy" id="3483"/>
    <lineage>
        <taxon>Eukaryota</taxon>
        <taxon>Viridiplantae</taxon>
        <taxon>Streptophyta</taxon>
        <taxon>Embryophyta</taxon>
        <taxon>Tracheophyta</taxon>
        <taxon>Spermatophyta</taxon>
        <taxon>Magnoliopsida</taxon>
        <taxon>eudicotyledons</taxon>
        <taxon>Gunneridae</taxon>
        <taxon>Pentapetalae</taxon>
        <taxon>rosids</taxon>
        <taxon>fabids</taxon>
        <taxon>Rosales</taxon>
        <taxon>Cannabaceae</taxon>
        <taxon>Cannabis</taxon>
    </lineage>
</organism>
<dbReference type="Pfam" id="PF13966">
    <property type="entry name" value="zf-RVT"/>
    <property type="match status" value="1"/>
</dbReference>
<dbReference type="SUPFAM" id="SSF56219">
    <property type="entry name" value="DNase I-like"/>
    <property type="match status" value="1"/>
</dbReference>
<dbReference type="Gene3D" id="3.60.10.10">
    <property type="entry name" value="Endonuclease/exonuclease/phosphatase"/>
    <property type="match status" value="1"/>
</dbReference>
<feature type="compositionally biased region" description="Basic residues" evidence="1">
    <location>
        <begin position="1"/>
        <end position="17"/>
    </location>
</feature>
<feature type="region of interest" description="Disordered" evidence="1">
    <location>
        <begin position="1"/>
        <end position="25"/>
    </location>
</feature>
<dbReference type="PANTHER" id="PTHR31286">
    <property type="entry name" value="GLYCINE-RICH CELL WALL STRUCTURAL PROTEIN 1.8-LIKE"/>
    <property type="match status" value="1"/>
</dbReference>
<dbReference type="EMBL" id="UZAU01000806">
    <property type="status" value="NOT_ANNOTATED_CDS"/>
    <property type="molecule type" value="Genomic_DNA"/>
</dbReference>
<dbReference type="OMA" id="WACISTS"/>
<dbReference type="Proteomes" id="UP000596661">
    <property type="component" value="Unassembled WGS sequence"/>
</dbReference>
<evidence type="ECO:0000313" key="4">
    <source>
        <dbReference type="EnsemblPlants" id="cds.evm.model.10.531"/>
    </source>
</evidence>
<dbReference type="Gramene" id="evm.model.10.531">
    <property type="protein sequence ID" value="cds.evm.model.10.531"/>
    <property type="gene ID" value="evm.TU.10.531"/>
</dbReference>
<dbReference type="AlphaFoldDB" id="A0A803QP78"/>
<proteinExistence type="predicted"/>
<evidence type="ECO:0000259" key="2">
    <source>
        <dbReference type="Pfam" id="PF13966"/>
    </source>
</evidence>
<dbReference type="InterPro" id="IPR025558">
    <property type="entry name" value="DUF4283"/>
</dbReference>